<dbReference type="Pfam" id="PF06985">
    <property type="entry name" value="HET"/>
    <property type="match status" value="1"/>
</dbReference>
<evidence type="ECO:0000313" key="5">
    <source>
        <dbReference type="EMBL" id="KAK8085391.1"/>
    </source>
</evidence>
<name>A0ABR1WPD8_9PEZI</name>
<comment type="caution">
    <text evidence="5">The sequence shown here is derived from an EMBL/GenBank/DDBJ whole genome shotgun (WGS) entry which is preliminary data.</text>
</comment>
<dbReference type="EMBL" id="JAQQWN010000005">
    <property type="protein sequence ID" value="KAK8085391.1"/>
    <property type="molecule type" value="Genomic_DNA"/>
</dbReference>
<evidence type="ECO:0000259" key="3">
    <source>
        <dbReference type="Pfam" id="PF06985"/>
    </source>
</evidence>
<feature type="domain" description="Heterokaryon incompatibility" evidence="3">
    <location>
        <begin position="337"/>
        <end position="436"/>
    </location>
</feature>
<sequence length="805" mass="89325">MQFTVASLILISAASIAASPVAGSDNTGRVLSKRGLVGYTEDGQVGANTNKRALLGYAENDETGQAIGRRDVPGEEEYSDEADEGDDGMVLLRRDERGNGTGIEYFGVDPYAKTPVTPTRTIERRGPKCTVARPTPSCDTKKNQAQNKLCDSLMADLSAQSDLRVDKSWRKICYLGESGKCCTAWSNEVSGLRQGDLTKYAQRIMESCAADGISGKVYGVWAAGVCINQSKPTNEYPPDSIVNSRWSATVVNNKEMDVTTAANAANSLRTVIGSGIDDEKVPVFAYQPLSPGSNIRILELQPSIDPSAPLEAKLVGANIRGQFSKYSEFDYEANFDYEAISHCWGEPLFTEPLILRGGVYSHQGAVKYITANLRDALLRFRDHGRVRRLWVDAICIDQGNDAEKTTQIGYMTDIYQQASGVLIWLGHSAEGGMDKLEDYDDLECADDKDHLFAISGLATDNSRCTDCRHEPDFTSDTHDDTCMVKIEVNYRKSTDAVYMDAVSRLIIANPLNASRILAMVAKRSTWGKSPNPSWAVDWRLPIARKSLWADRTGYFPGAFGDIQSTQAAPEKAKLLILCHDFVAWGRVATVLNSYTGTSTDEEVMDWLRETWKCLLQWVHDHNPGVELCRAKKHLLLEQLLDVLFVLPHDLTNYNHIWHLEYVDKSVRAYIVSDIYTQLNGEDRKSVDELSEAYDVYGDEESAALTIMGDIQIMVQRIMTGRALCIVDPFTYDSARVNGMNWPGLGIAPNHTEPGDIAMSINTGWKDRYDDQPSFGVPDDMKSYSLQYVDGAENSMMLGFLKRRDS</sequence>
<evidence type="ECO:0000256" key="1">
    <source>
        <dbReference type="SAM" id="MobiDB-lite"/>
    </source>
</evidence>
<feature type="compositionally biased region" description="Acidic residues" evidence="1">
    <location>
        <begin position="74"/>
        <end position="87"/>
    </location>
</feature>
<dbReference type="Proteomes" id="UP001433268">
    <property type="component" value="Unassembled WGS sequence"/>
</dbReference>
<feature type="chain" id="PRO_5047482567" description="Heterokaryon incompatibility domain-containing protein" evidence="2">
    <location>
        <begin position="19"/>
        <end position="805"/>
    </location>
</feature>
<dbReference type="RefSeq" id="XP_066669900.1">
    <property type="nucleotide sequence ID" value="XM_066810977.1"/>
</dbReference>
<dbReference type="PANTHER" id="PTHR24148:SF73">
    <property type="entry name" value="HET DOMAIN PROTEIN (AFU_ORTHOLOGUE AFUA_8G01020)"/>
    <property type="match status" value="1"/>
</dbReference>
<feature type="domain" description="WD-like" evidence="4">
    <location>
        <begin position="131"/>
        <end position="229"/>
    </location>
</feature>
<dbReference type="InterPro" id="IPR010730">
    <property type="entry name" value="HET"/>
</dbReference>
<protein>
    <recommendedName>
        <fullName evidence="7">Heterokaryon incompatibility domain-containing protein</fullName>
    </recommendedName>
</protein>
<feature type="region of interest" description="Disordered" evidence="1">
    <location>
        <begin position="59"/>
        <end position="87"/>
    </location>
</feature>
<dbReference type="GeneID" id="92044037"/>
<dbReference type="Pfam" id="PF20493">
    <property type="entry name" value="WD-like_fungi"/>
    <property type="match status" value="1"/>
</dbReference>
<dbReference type="PANTHER" id="PTHR24148">
    <property type="entry name" value="ANKYRIN REPEAT DOMAIN-CONTAINING PROTEIN 39 HOMOLOG-RELATED"/>
    <property type="match status" value="1"/>
</dbReference>
<keyword evidence="2" id="KW-0732">Signal</keyword>
<reference evidence="5 6" key="1">
    <citation type="submission" date="2023-01" db="EMBL/GenBank/DDBJ databases">
        <title>Analysis of 21 Apiospora genomes using comparative genomics revels a genus with tremendous synthesis potential of carbohydrate active enzymes and secondary metabolites.</title>
        <authorList>
            <person name="Sorensen T."/>
        </authorList>
    </citation>
    <scope>NUCLEOTIDE SEQUENCE [LARGE SCALE GENOMIC DNA]</scope>
    <source>
        <strain evidence="5 6">CBS 114990</strain>
    </source>
</reference>
<evidence type="ECO:0000256" key="2">
    <source>
        <dbReference type="SAM" id="SignalP"/>
    </source>
</evidence>
<evidence type="ECO:0000259" key="4">
    <source>
        <dbReference type="Pfam" id="PF20493"/>
    </source>
</evidence>
<accession>A0ABR1WPD8</accession>
<keyword evidence="6" id="KW-1185">Reference proteome</keyword>
<proteinExistence type="predicted"/>
<organism evidence="5 6">
    <name type="scientific">Apiospora hydei</name>
    <dbReference type="NCBI Taxonomy" id="1337664"/>
    <lineage>
        <taxon>Eukaryota</taxon>
        <taxon>Fungi</taxon>
        <taxon>Dikarya</taxon>
        <taxon>Ascomycota</taxon>
        <taxon>Pezizomycotina</taxon>
        <taxon>Sordariomycetes</taxon>
        <taxon>Xylariomycetidae</taxon>
        <taxon>Amphisphaeriales</taxon>
        <taxon>Apiosporaceae</taxon>
        <taxon>Apiospora</taxon>
    </lineage>
</organism>
<evidence type="ECO:0008006" key="7">
    <source>
        <dbReference type="Google" id="ProtNLM"/>
    </source>
</evidence>
<evidence type="ECO:0000313" key="6">
    <source>
        <dbReference type="Proteomes" id="UP001433268"/>
    </source>
</evidence>
<feature type="signal peptide" evidence="2">
    <location>
        <begin position="1"/>
        <end position="18"/>
    </location>
</feature>
<dbReference type="InterPro" id="IPR046925">
    <property type="entry name" value="WD-like_fungi"/>
</dbReference>
<dbReference type="InterPro" id="IPR052895">
    <property type="entry name" value="HetReg/Transcr_Mod"/>
</dbReference>
<feature type="region of interest" description="Disordered" evidence="1">
    <location>
        <begin position="116"/>
        <end position="137"/>
    </location>
</feature>
<gene>
    <name evidence="5" type="ORF">PG997_006662</name>
</gene>